<dbReference type="OrthoDB" id="3693547at2"/>
<dbReference type="EMBL" id="RSEC01000002">
    <property type="protein sequence ID" value="RSD26418.1"/>
    <property type="molecule type" value="Genomic_DNA"/>
</dbReference>
<evidence type="ECO:0000313" key="1">
    <source>
        <dbReference type="EMBL" id="RSD26418.1"/>
    </source>
</evidence>
<organism evidence="1 2">
    <name type="scientific">Amycolatopsis eburnea</name>
    <dbReference type="NCBI Taxonomy" id="2267691"/>
    <lineage>
        <taxon>Bacteria</taxon>
        <taxon>Bacillati</taxon>
        <taxon>Actinomycetota</taxon>
        <taxon>Actinomycetes</taxon>
        <taxon>Pseudonocardiales</taxon>
        <taxon>Pseudonocardiaceae</taxon>
        <taxon>Amycolatopsis</taxon>
    </lineage>
</organism>
<dbReference type="Proteomes" id="UP000267081">
    <property type="component" value="Unassembled WGS sequence"/>
</dbReference>
<name>A0A3R9EB93_9PSEU</name>
<gene>
    <name evidence="1" type="ORF">EIY87_00060</name>
</gene>
<accession>A0A3R9EB93</accession>
<sequence length="282" mass="30892">METQAAAPATNQIPKTEFVAEDGTVLAQVRMAVDRRMPWLWGSFGNGSGQFVEVWPALPSPTAGVVGTTVGPFGDTDIDLGYFLDSARRRGVRTIYAAYVADPREVDQDGHAAIGDGLVVQFFADGVLHTWRGAPLEEATPAGHPTPQQQEAIDELVETLVADPEYRKLTRKSERDGYAKAGARTGELAEVFRGEHPAVPPNFGWRILQQAQALVQQGARDAYANVEADEPILIEVLRQDDGLAVINDRTARRHHIRDVLFERYGHAPPSALIGRLYDATTR</sequence>
<proteinExistence type="predicted"/>
<reference evidence="1 2" key="1">
    <citation type="submission" date="2018-12" db="EMBL/GenBank/DDBJ databases">
        <title>Amycolatopsis eburnea sp. nov. actinomycete associate with arbuscular mycorrhiza fungal spore.</title>
        <authorList>
            <person name="Lumyong S."/>
            <person name="Chaiya L."/>
        </authorList>
    </citation>
    <scope>NUCLEOTIDE SEQUENCE [LARGE SCALE GENOMIC DNA]</scope>
    <source>
        <strain evidence="1 2">GLM-1</strain>
    </source>
</reference>
<protein>
    <submittedName>
        <fullName evidence="1">Uncharacterized protein</fullName>
    </submittedName>
</protein>
<evidence type="ECO:0000313" key="2">
    <source>
        <dbReference type="Proteomes" id="UP000267081"/>
    </source>
</evidence>
<dbReference type="AlphaFoldDB" id="A0A3R9EB93"/>
<comment type="caution">
    <text evidence="1">The sequence shown here is derived from an EMBL/GenBank/DDBJ whole genome shotgun (WGS) entry which is preliminary data.</text>
</comment>
<keyword evidence="2" id="KW-1185">Reference proteome</keyword>
<dbReference type="RefSeq" id="WP_125305550.1">
    <property type="nucleotide sequence ID" value="NZ_RSEC01000002.1"/>
</dbReference>